<accession>A0A1I0G3N1</accession>
<evidence type="ECO:0000256" key="1">
    <source>
        <dbReference type="SAM" id="Phobius"/>
    </source>
</evidence>
<dbReference type="InterPro" id="IPR003583">
    <property type="entry name" value="Hlx-hairpin-Hlx_DNA-bd_motif"/>
</dbReference>
<dbReference type="GO" id="GO:0015627">
    <property type="term" value="C:type II protein secretion system complex"/>
    <property type="evidence" value="ECO:0007669"/>
    <property type="project" value="TreeGrafter"/>
</dbReference>
<protein>
    <submittedName>
        <fullName evidence="3">Competence protein ComEA</fullName>
    </submittedName>
</protein>
<dbReference type="SUPFAM" id="SSF47781">
    <property type="entry name" value="RuvA domain 2-like"/>
    <property type="match status" value="1"/>
</dbReference>
<dbReference type="InterPro" id="IPR010994">
    <property type="entry name" value="RuvA_2-like"/>
</dbReference>
<sequence>MKVNKQLLWKLWLGSILVIFILIVIFTSNNQSDMSVVQKENVNSDMDLESEQEKDSITAAEEETKDLIMVDIKGAVQKPGVYELSADSRVNDVISLAGGLSEKADPLSVNLAERVYDEMAIVVLEANEDRDSKQLKQAKNDKIRINQASAEELMQLKGIGEAKAEAIIQYREDHGLFQNEEDLVNVSGIGEKTIENLKDQILVP</sequence>
<dbReference type="PANTHER" id="PTHR21180">
    <property type="entry name" value="ENDONUCLEASE/EXONUCLEASE/PHOSPHATASE FAMILY DOMAIN-CONTAINING PROTEIN 1"/>
    <property type="match status" value="1"/>
</dbReference>
<keyword evidence="4" id="KW-1185">Reference proteome</keyword>
<dbReference type="OrthoDB" id="9790239at2"/>
<proteinExistence type="predicted"/>
<dbReference type="Proteomes" id="UP000199095">
    <property type="component" value="Unassembled WGS sequence"/>
</dbReference>
<feature type="domain" description="Helix-hairpin-helix DNA-binding motif class 1" evidence="2">
    <location>
        <begin position="151"/>
        <end position="170"/>
    </location>
</feature>
<dbReference type="Pfam" id="PF10531">
    <property type="entry name" value="SLBB"/>
    <property type="match status" value="1"/>
</dbReference>
<dbReference type="STRING" id="237682.SAMN05421676_106200"/>
<dbReference type="RefSeq" id="WP_093135225.1">
    <property type="nucleotide sequence ID" value="NZ_FOHJ01000006.1"/>
</dbReference>
<dbReference type="EMBL" id="FOHJ01000006">
    <property type="protein sequence ID" value="SET65338.1"/>
    <property type="molecule type" value="Genomic_DNA"/>
</dbReference>
<dbReference type="Pfam" id="PF12836">
    <property type="entry name" value="HHH_3"/>
    <property type="match status" value="1"/>
</dbReference>
<dbReference type="Gene3D" id="3.10.560.10">
    <property type="entry name" value="Outer membrane lipoprotein wza domain like"/>
    <property type="match status" value="1"/>
</dbReference>
<evidence type="ECO:0000259" key="2">
    <source>
        <dbReference type="SMART" id="SM00278"/>
    </source>
</evidence>
<dbReference type="InterPro" id="IPR019554">
    <property type="entry name" value="Soluble_ligand-bd"/>
</dbReference>
<keyword evidence="1" id="KW-0472">Membrane</keyword>
<organism evidence="3 4">
    <name type="scientific">Salinibacillus kushneri</name>
    <dbReference type="NCBI Taxonomy" id="237682"/>
    <lineage>
        <taxon>Bacteria</taxon>
        <taxon>Bacillati</taxon>
        <taxon>Bacillota</taxon>
        <taxon>Bacilli</taxon>
        <taxon>Bacillales</taxon>
        <taxon>Bacillaceae</taxon>
        <taxon>Salinibacillus</taxon>
    </lineage>
</organism>
<dbReference type="GO" id="GO:0003677">
    <property type="term" value="F:DNA binding"/>
    <property type="evidence" value="ECO:0007669"/>
    <property type="project" value="InterPro"/>
</dbReference>
<name>A0A1I0G3N1_9BACI</name>
<dbReference type="GO" id="GO:0006281">
    <property type="term" value="P:DNA repair"/>
    <property type="evidence" value="ECO:0007669"/>
    <property type="project" value="InterPro"/>
</dbReference>
<dbReference type="PANTHER" id="PTHR21180:SF32">
    <property type="entry name" value="ENDONUCLEASE_EXONUCLEASE_PHOSPHATASE FAMILY DOMAIN-CONTAINING PROTEIN 1"/>
    <property type="match status" value="1"/>
</dbReference>
<dbReference type="Gene3D" id="1.10.150.310">
    <property type="entry name" value="Tex RuvX-like domain-like"/>
    <property type="match status" value="1"/>
</dbReference>
<gene>
    <name evidence="3" type="ORF">SAMN05421676_106200</name>
</gene>
<evidence type="ECO:0000313" key="3">
    <source>
        <dbReference type="EMBL" id="SET65338.1"/>
    </source>
</evidence>
<dbReference type="InterPro" id="IPR004509">
    <property type="entry name" value="Competence_ComEA_HhH"/>
</dbReference>
<keyword evidence="1" id="KW-1133">Transmembrane helix</keyword>
<feature type="domain" description="Helix-hairpin-helix DNA-binding motif class 1" evidence="2">
    <location>
        <begin position="181"/>
        <end position="200"/>
    </location>
</feature>
<dbReference type="SMART" id="SM00278">
    <property type="entry name" value="HhH1"/>
    <property type="match status" value="2"/>
</dbReference>
<evidence type="ECO:0000313" key="4">
    <source>
        <dbReference type="Proteomes" id="UP000199095"/>
    </source>
</evidence>
<dbReference type="NCBIfam" id="TIGR00426">
    <property type="entry name" value="competence protein ComEA helix-hairpin-helix repeat region"/>
    <property type="match status" value="1"/>
</dbReference>
<feature type="transmembrane region" description="Helical" evidence="1">
    <location>
        <begin position="7"/>
        <end position="26"/>
    </location>
</feature>
<reference evidence="4" key="1">
    <citation type="submission" date="2016-10" db="EMBL/GenBank/DDBJ databases">
        <authorList>
            <person name="Varghese N."/>
            <person name="Submissions S."/>
        </authorList>
    </citation>
    <scope>NUCLEOTIDE SEQUENCE [LARGE SCALE GENOMIC DNA]</scope>
    <source>
        <strain evidence="4">CGMCC 1.3566</strain>
    </source>
</reference>
<dbReference type="AlphaFoldDB" id="A0A1I0G3N1"/>
<keyword evidence="1" id="KW-0812">Transmembrane</keyword>
<dbReference type="InterPro" id="IPR051675">
    <property type="entry name" value="Endo/Exo/Phosphatase_dom_1"/>
</dbReference>
<dbReference type="GO" id="GO:0015628">
    <property type="term" value="P:protein secretion by the type II secretion system"/>
    <property type="evidence" value="ECO:0007669"/>
    <property type="project" value="TreeGrafter"/>
</dbReference>